<protein>
    <submittedName>
        <fullName evidence="3">Uncharacterized protein</fullName>
    </submittedName>
</protein>
<keyword evidence="1" id="KW-0472">Membrane</keyword>
<name>A0A8I0EVU3_9ACTN</name>
<dbReference type="EMBL" id="JACTVM010000002">
    <property type="protein sequence ID" value="MBC9226271.1"/>
    <property type="molecule type" value="Genomic_DNA"/>
</dbReference>
<organism evidence="3 4">
    <name type="scientific">Aeromicrobium senzhongii</name>
    <dbReference type="NCBI Taxonomy" id="2663859"/>
    <lineage>
        <taxon>Bacteria</taxon>
        <taxon>Bacillati</taxon>
        <taxon>Actinomycetota</taxon>
        <taxon>Actinomycetes</taxon>
        <taxon>Propionibacteriales</taxon>
        <taxon>Nocardioidaceae</taxon>
        <taxon>Aeromicrobium</taxon>
    </lineage>
</organism>
<feature type="signal peptide" evidence="2">
    <location>
        <begin position="1"/>
        <end position="26"/>
    </location>
</feature>
<evidence type="ECO:0000256" key="2">
    <source>
        <dbReference type="SAM" id="SignalP"/>
    </source>
</evidence>
<keyword evidence="1" id="KW-0812">Transmembrane</keyword>
<proteinExistence type="predicted"/>
<comment type="caution">
    <text evidence="3">The sequence shown here is derived from an EMBL/GenBank/DDBJ whole genome shotgun (WGS) entry which is preliminary data.</text>
</comment>
<evidence type="ECO:0000313" key="4">
    <source>
        <dbReference type="Proteomes" id="UP000620591"/>
    </source>
</evidence>
<feature type="transmembrane region" description="Helical" evidence="1">
    <location>
        <begin position="249"/>
        <end position="266"/>
    </location>
</feature>
<feature type="chain" id="PRO_5039666633" evidence="2">
    <location>
        <begin position="27"/>
        <end position="301"/>
    </location>
</feature>
<reference evidence="3" key="1">
    <citation type="submission" date="2020-09" db="EMBL/GenBank/DDBJ databases">
        <title>Novel species in genus Aeromicrobium.</title>
        <authorList>
            <person name="Zhang G."/>
        </authorList>
    </citation>
    <scope>NUCLEOTIDE SEQUENCE</scope>
    <source>
        <strain evidence="3">Zg-636</strain>
    </source>
</reference>
<accession>A0A8I0EVU3</accession>
<evidence type="ECO:0000256" key="1">
    <source>
        <dbReference type="SAM" id="Phobius"/>
    </source>
</evidence>
<keyword evidence="2" id="KW-0732">Signal</keyword>
<evidence type="ECO:0000313" key="3">
    <source>
        <dbReference type="EMBL" id="MBC9226271.1"/>
    </source>
</evidence>
<dbReference type="AlphaFoldDB" id="A0A8I0EVU3"/>
<sequence>MHIATRTVAVLAATVALTAAALPATHADEPAVTVRDRLGQIAQVDAAVPISKSPTSAVKAGRVTLGVSGSTAIAVDLPVTRTKAKKSDGRYVLPGRGDATVAVAPTTTGTQILVGLDSAEAPTSYRFGLGSTPGVWAELTPDGGVDLVAGDGTLAAQVEAPWAVDAEGRRVPTRYEVREGAITQIVDHRAGEFAYPIVADPKLKFCDFKTAVCVKFSKKETKKIHNAMFVSVGAGISTLCGQIPAKNPAGIAVRAVCAAAVAAYFYKLRGVFKKAKKQGKCVELKFRIVAVAIVGGKVVKC</sequence>
<keyword evidence="1" id="KW-1133">Transmembrane helix</keyword>
<gene>
    <name evidence="3" type="ORF">IBG24_08085</name>
</gene>
<dbReference type="Proteomes" id="UP000620591">
    <property type="component" value="Unassembled WGS sequence"/>
</dbReference>
<dbReference type="RefSeq" id="WP_187769194.1">
    <property type="nucleotide sequence ID" value="NZ_JACTVM010000002.1"/>
</dbReference>